<evidence type="ECO:0000256" key="1">
    <source>
        <dbReference type="ARBA" id="ARBA00005820"/>
    </source>
</evidence>
<dbReference type="SUPFAM" id="SSF52540">
    <property type="entry name" value="P-loop containing nucleoside triphosphate hydrolases"/>
    <property type="match status" value="1"/>
</dbReference>
<dbReference type="SUPFAM" id="SSF48452">
    <property type="entry name" value="TPR-like"/>
    <property type="match status" value="2"/>
</dbReference>
<dbReference type="AlphaFoldDB" id="A0A0L8JEU7"/>
<dbReference type="RefSeq" id="WP_033200809.1">
    <property type="nucleotide sequence ID" value="NZ_LGUP01000384.1"/>
</dbReference>
<reference evidence="9 10" key="1">
    <citation type="submission" date="2015-06" db="EMBL/GenBank/DDBJ databases">
        <authorList>
            <person name="Hoefler B.C."/>
            <person name="Straight P.D."/>
        </authorList>
    </citation>
    <scope>NUCLEOTIDE SEQUENCE [LARGE SCALE GENOMIC DNA]</scope>
    <source>
        <strain evidence="9 10">NRRL 3427</strain>
    </source>
</reference>
<gene>
    <name evidence="9" type="ORF">ADK34_32870</name>
</gene>
<dbReference type="PRINTS" id="PR00364">
    <property type="entry name" value="DISEASERSIST"/>
</dbReference>
<protein>
    <recommendedName>
        <fullName evidence="11">OmpR/PhoB-type domain-containing protein</fullName>
    </recommendedName>
</protein>
<keyword evidence="2" id="KW-0902">Two-component regulatory system</keyword>
<name>A0A0L8JEU7_STRVR</name>
<evidence type="ECO:0000256" key="3">
    <source>
        <dbReference type="ARBA" id="ARBA00023015"/>
    </source>
</evidence>
<evidence type="ECO:0008006" key="11">
    <source>
        <dbReference type="Google" id="ProtNLM"/>
    </source>
</evidence>
<dbReference type="InterPro" id="IPR019734">
    <property type="entry name" value="TPR_rpt"/>
</dbReference>
<dbReference type="GO" id="GO:0003677">
    <property type="term" value="F:DNA binding"/>
    <property type="evidence" value="ECO:0007669"/>
    <property type="project" value="UniProtKB-KW"/>
</dbReference>
<dbReference type="SUPFAM" id="SSF46894">
    <property type="entry name" value="C-terminal effector domain of the bipartite response regulators"/>
    <property type="match status" value="1"/>
</dbReference>
<comment type="caution">
    <text evidence="9">The sequence shown here is derived from an EMBL/GenBank/DDBJ whole genome shotgun (WGS) entry which is preliminary data.</text>
</comment>
<evidence type="ECO:0000259" key="8">
    <source>
        <dbReference type="SMART" id="SM01043"/>
    </source>
</evidence>
<proteinExistence type="inferred from homology"/>
<keyword evidence="5" id="KW-0804">Transcription</keyword>
<dbReference type="CDD" id="cd15831">
    <property type="entry name" value="BTAD"/>
    <property type="match status" value="1"/>
</dbReference>
<dbReference type="OrthoDB" id="3862494at2"/>
<dbReference type="PANTHER" id="PTHR35807">
    <property type="entry name" value="TRANSCRIPTIONAL REGULATOR REDD-RELATED"/>
    <property type="match status" value="1"/>
</dbReference>
<feature type="domain" description="Bacterial transcriptional activator" evidence="8">
    <location>
        <begin position="98"/>
        <end position="242"/>
    </location>
</feature>
<dbReference type="PANTHER" id="PTHR35807:SF1">
    <property type="entry name" value="TRANSCRIPTIONAL REGULATOR REDD"/>
    <property type="match status" value="1"/>
</dbReference>
<dbReference type="InterPro" id="IPR001867">
    <property type="entry name" value="OmpR/PhoB-type_DNA-bd"/>
</dbReference>
<comment type="similarity">
    <text evidence="1">Belongs to the AfsR/DnrI/RedD regulatory family.</text>
</comment>
<dbReference type="InterPro" id="IPR016032">
    <property type="entry name" value="Sig_transdc_resp-reg_C-effctor"/>
</dbReference>
<dbReference type="EMBL" id="LGUP01000384">
    <property type="protein sequence ID" value="KOG12074.1"/>
    <property type="molecule type" value="Genomic_DNA"/>
</dbReference>
<dbReference type="Proteomes" id="UP000037023">
    <property type="component" value="Unassembled WGS sequence"/>
</dbReference>
<dbReference type="SMART" id="SM01043">
    <property type="entry name" value="BTAD"/>
    <property type="match status" value="1"/>
</dbReference>
<dbReference type="GO" id="GO:0006355">
    <property type="term" value="P:regulation of DNA-templated transcription"/>
    <property type="evidence" value="ECO:0007669"/>
    <property type="project" value="InterPro"/>
</dbReference>
<sequence length="981" mass="105799">MKFGVLGALTVWDDDGEARPIVQPKSKLLLAALLLEPGGIVSMDAVKDVMWGERQPPTATASLHNHVGRLRRALGGSDGERLRSVRHGFQLRVGEGELDGEAFARRLSRAQRRLGEGDWRTANEEATSALRLWRGSPLADLPAFATHPRVVSYQEQRLEALECRFDALLRLGRLDGLATELGALVKEHPLREAFHRQLMLVLDRTGRKAEAILVFHSLRGTLVEELGVEPGAAIQEVNQEILSSEPRPERLRPDTEPPAAPPRALRPAQLPMPPTEFVGRTDEITALRAALTAQSAHTAVAVVSGMAGVGKTGLALHAADGLRAAFPDGQLFLNLHGATPGIPPLDPAQALTALLCGLGVAARSLPSDVQAASALLRSVLAGTRTLLVLDDAASAGQVRPLLPAAPGCAVLITSRLPLGTLDPALHTPLALLSSAEGAQLLARASGRTWTAADDDAVGELVALCGRLPLALRVTAARLATRRVLTARNLVDRLAAQEQRLDHFDLDDLSVRRSLGVAYAALRASDAPRDRNAGLALLRIGALDLPTYPTFLVARLMGTGEREAEEALDRLVEVALLEDVSDGRYSAHDLVRVFARELARREDEQEECAAAVARALPWYTAKAGQAATALRCSTPSAVARDWEARGAAPFSDPAEAFAWGDQERENLLFLARQGGDGPLDHARLLELMQALFPYLQDRGRIEEMKSLVHATISLARAHGDVAAHHRALLDLGRICYTAGHLHDALILIDEAIVVGEGPHDRGAMVSMLGNRAALLKELGRGAEARAALDRCLALRTEELPATREAILLGHQGVVAELHDLRLAVRYHRRSLETAERSDYPLVQQMALCNLGHAHLALNEADLALDHFARGLAVASEASHWNAEREIRLGEARALRVLGRLEAAHRACETLRTLAAERGDLYATGLADHEHGHVLRASGDEPGARERWRSALRTLDRTDAPVLDELRLLVTADSLLASNCPVS</sequence>
<evidence type="ECO:0000256" key="5">
    <source>
        <dbReference type="ARBA" id="ARBA00023163"/>
    </source>
</evidence>
<evidence type="ECO:0000313" key="10">
    <source>
        <dbReference type="Proteomes" id="UP000037023"/>
    </source>
</evidence>
<dbReference type="PATRIC" id="fig|1938.6.peg.7070"/>
<feature type="domain" description="OmpR/PhoB-type" evidence="7">
    <location>
        <begin position="16"/>
        <end position="91"/>
    </location>
</feature>
<evidence type="ECO:0000256" key="6">
    <source>
        <dbReference type="SAM" id="MobiDB-lite"/>
    </source>
</evidence>
<dbReference type="InterPro" id="IPR005158">
    <property type="entry name" value="BTAD"/>
</dbReference>
<dbReference type="Gene3D" id="3.40.50.300">
    <property type="entry name" value="P-loop containing nucleotide triphosphate hydrolases"/>
    <property type="match status" value="1"/>
</dbReference>
<accession>A0A0L8JEU7</accession>
<dbReference type="Pfam" id="PF03704">
    <property type="entry name" value="BTAD"/>
    <property type="match status" value="1"/>
</dbReference>
<keyword evidence="3" id="KW-0805">Transcription regulation</keyword>
<dbReference type="InterPro" id="IPR011990">
    <property type="entry name" value="TPR-like_helical_dom_sf"/>
</dbReference>
<dbReference type="GO" id="GO:0000160">
    <property type="term" value="P:phosphorelay signal transduction system"/>
    <property type="evidence" value="ECO:0007669"/>
    <property type="project" value="UniProtKB-KW"/>
</dbReference>
<feature type="region of interest" description="Disordered" evidence="6">
    <location>
        <begin position="242"/>
        <end position="274"/>
    </location>
</feature>
<evidence type="ECO:0000259" key="7">
    <source>
        <dbReference type="SMART" id="SM00862"/>
    </source>
</evidence>
<organism evidence="9 10">
    <name type="scientific">Streptomyces viridochromogenes</name>
    <dbReference type="NCBI Taxonomy" id="1938"/>
    <lineage>
        <taxon>Bacteria</taxon>
        <taxon>Bacillati</taxon>
        <taxon>Actinomycetota</taxon>
        <taxon>Actinomycetes</taxon>
        <taxon>Kitasatosporales</taxon>
        <taxon>Streptomycetaceae</taxon>
        <taxon>Streptomyces</taxon>
    </lineage>
</organism>
<keyword evidence="4" id="KW-0238">DNA-binding</keyword>
<dbReference type="SMART" id="SM00862">
    <property type="entry name" value="Trans_reg_C"/>
    <property type="match status" value="1"/>
</dbReference>
<dbReference type="InterPro" id="IPR051677">
    <property type="entry name" value="AfsR-DnrI-RedD_regulator"/>
</dbReference>
<evidence type="ECO:0000256" key="4">
    <source>
        <dbReference type="ARBA" id="ARBA00023125"/>
    </source>
</evidence>
<evidence type="ECO:0000256" key="2">
    <source>
        <dbReference type="ARBA" id="ARBA00023012"/>
    </source>
</evidence>
<evidence type="ECO:0000313" key="9">
    <source>
        <dbReference type="EMBL" id="KOG12074.1"/>
    </source>
</evidence>
<feature type="compositionally biased region" description="Basic and acidic residues" evidence="6">
    <location>
        <begin position="246"/>
        <end position="255"/>
    </location>
</feature>
<dbReference type="InterPro" id="IPR036388">
    <property type="entry name" value="WH-like_DNA-bd_sf"/>
</dbReference>
<dbReference type="InterPro" id="IPR027417">
    <property type="entry name" value="P-loop_NTPase"/>
</dbReference>
<dbReference type="Gene3D" id="1.25.40.10">
    <property type="entry name" value="Tetratricopeptide repeat domain"/>
    <property type="match status" value="3"/>
</dbReference>
<dbReference type="SMART" id="SM00028">
    <property type="entry name" value="TPR"/>
    <property type="match status" value="3"/>
</dbReference>
<dbReference type="Gene3D" id="1.10.10.10">
    <property type="entry name" value="Winged helix-like DNA-binding domain superfamily/Winged helix DNA-binding domain"/>
    <property type="match status" value="1"/>
</dbReference>